<keyword evidence="1" id="KW-0805">Transcription regulation</keyword>
<dbReference type="Proteomes" id="UP001321760">
    <property type="component" value="Unassembled WGS sequence"/>
</dbReference>
<feature type="compositionally biased region" description="Polar residues" evidence="5">
    <location>
        <begin position="246"/>
        <end position="270"/>
    </location>
</feature>
<dbReference type="PANTHER" id="PTHR47424:SF3">
    <property type="entry name" value="REGULATORY PROTEIN GAL4"/>
    <property type="match status" value="1"/>
</dbReference>
<dbReference type="PROSITE" id="PS00463">
    <property type="entry name" value="ZN2_CY6_FUNGAL_1"/>
    <property type="match status" value="1"/>
</dbReference>
<dbReference type="GO" id="GO:0000981">
    <property type="term" value="F:DNA-binding transcription factor activity, RNA polymerase II-specific"/>
    <property type="evidence" value="ECO:0007669"/>
    <property type="project" value="InterPro"/>
</dbReference>
<evidence type="ECO:0000259" key="6">
    <source>
        <dbReference type="PROSITE" id="PS50048"/>
    </source>
</evidence>
<dbReference type="PROSITE" id="PS50048">
    <property type="entry name" value="ZN2_CY6_FUNGAL_2"/>
    <property type="match status" value="1"/>
</dbReference>
<organism evidence="7 8">
    <name type="scientific">Podospora aff. communis PSN243</name>
    <dbReference type="NCBI Taxonomy" id="3040156"/>
    <lineage>
        <taxon>Eukaryota</taxon>
        <taxon>Fungi</taxon>
        <taxon>Dikarya</taxon>
        <taxon>Ascomycota</taxon>
        <taxon>Pezizomycotina</taxon>
        <taxon>Sordariomycetes</taxon>
        <taxon>Sordariomycetidae</taxon>
        <taxon>Sordariales</taxon>
        <taxon>Podosporaceae</taxon>
        <taxon>Podospora</taxon>
    </lineage>
</organism>
<dbReference type="CDD" id="cd00067">
    <property type="entry name" value="GAL4"/>
    <property type="match status" value="1"/>
</dbReference>
<accession>A0AAV9G372</accession>
<feature type="domain" description="Zn(2)-C6 fungal-type" evidence="6">
    <location>
        <begin position="23"/>
        <end position="57"/>
    </location>
</feature>
<feature type="region of interest" description="Disordered" evidence="5">
    <location>
        <begin position="242"/>
        <end position="299"/>
    </location>
</feature>
<reference evidence="7" key="2">
    <citation type="submission" date="2023-05" db="EMBL/GenBank/DDBJ databases">
        <authorList>
            <consortium name="Lawrence Berkeley National Laboratory"/>
            <person name="Steindorff A."/>
            <person name="Hensen N."/>
            <person name="Bonometti L."/>
            <person name="Westerberg I."/>
            <person name="Brannstrom I.O."/>
            <person name="Guillou S."/>
            <person name="Cros-Aarteil S."/>
            <person name="Calhoun S."/>
            <person name="Haridas S."/>
            <person name="Kuo A."/>
            <person name="Mondo S."/>
            <person name="Pangilinan J."/>
            <person name="Riley R."/>
            <person name="Labutti K."/>
            <person name="Andreopoulos B."/>
            <person name="Lipzen A."/>
            <person name="Chen C."/>
            <person name="Yanf M."/>
            <person name="Daum C."/>
            <person name="Ng V."/>
            <person name="Clum A."/>
            <person name="Ohm R."/>
            <person name="Martin F."/>
            <person name="Silar P."/>
            <person name="Natvig D."/>
            <person name="Lalanne C."/>
            <person name="Gautier V."/>
            <person name="Ament-Velasquez S.L."/>
            <person name="Kruys A."/>
            <person name="Hutchinson M.I."/>
            <person name="Powell A.J."/>
            <person name="Barry K."/>
            <person name="Miller A.N."/>
            <person name="Grigoriev I.V."/>
            <person name="Debuchy R."/>
            <person name="Gladieux P."/>
            <person name="Thoren M.H."/>
            <person name="Johannesson H."/>
        </authorList>
    </citation>
    <scope>NUCLEOTIDE SEQUENCE</scope>
    <source>
        <strain evidence="7">PSN243</strain>
    </source>
</reference>
<evidence type="ECO:0000256" key="1">
    <source>
        <dbReference type="ARBA" id="ARBA00023015"/>
    </source>
</evidence>
<dbReference type="AlphaFoldDB" id="A0AAV9G372"/>
<keyword evidence="4" id="KW-0539">Nucleus</keyword>
<dbReference type="EMBL" id="MU866000">
    <property type="protein sequence ID" value="KAK4443081.1"/>
    <property type="molecule type" value="Genomic_DNA"/>
</dbReference>
<gene>
    <name evidence="7" type="ORF">QBC34DRAFT_431071</name>
</gene>
<dbReference type="SUPFAM" id="SSF57701">
    <property type="entry name" value="Zn2/Cys6 DNA-binding domain"/>
    <property type="match status" value="1"/>
</dbReference>
<dbReference type="InterPro" id="IPR036864">
    <property type="entry name" value="Zn2-C6_fun-type_DNA-bd_sf"/>
</dbReference>
<dbReference type="Gene3D" id="4.10.240.10">
    <property type="entry name" value="Zn(2)-C6 fungal-type DNA-binding domain"/>
    <property type="match status" value="1"/>
</dbReference>
<feature type="region of interest" description="Disordered" evidence="5">
    <location>
        <begin position="318"/>
        <end position="421"/>
    </location>
</feature>
<keyword evidence="8" id="KW-1185">Reference proteome</keyword>
<feature type="compositionally biased region" description="Low complexity" evidence="5">
    <location>
        <begin position="318"/>
        <end position="341"/>
    </location>
</feature>
<reference evidence="7" key="1">
    <citation type="journal article" date="2023" name="Mol. Phylogenet. Evol.">
        <title>Genome-scale phylogeny and comparative genomics of the fungal order Sordariales.</title>
        <authorList>
            <person name="Hensen N."/>
            <person name="Bonometti L."/>
            <person name="Westerberg I."/>
            <person name="Brannstrom I.O."/>
            <person name="Guillou S."/>
            <person name="Cros-Aarteil S."/>
            <person name="Calhoun S."/>
            <person name="Haridas S."/>
            <person name="Kuo A."/>
            <person name="Mondo S."/>
            <person name="Pangilinan J."/>
            <person name="Riley R."/>
            <person name="LaButti K."/>
            <person name="Andreopoulos B."/>
            <person name="Lipzen A."/>
            <person name="Chen C."/>
            <person name="Yan M."/>
            <person name="Daum C."/>
            <person name="Ng V."/>
            <person name="Clum A."/>
            <person name="Steindorff A."/>
            <person name="Ohm R.A."/>
            <person name="Martin F."/>
            <person name="Silar P."/>
            <person name="Natvig D.O."/>
            <person name="Lalanne C."/>
            <person name="Gautier V."/>
            <person name="Ament-Velasquez S.L."/>
            <person name="Kruys A."/>
            <person name="Hutchinson M.I."/>
            <person name="Powell A.J."/>
            <person name="Barry K."/>
            <person name="Miller A.N."/>
            <person name="Grigoriev I.V."/>
            <person name="Debuchy R."/>
            <person name="Gladieux P."/>
            <person name="Hiltunen Thoren M."/>
            <person name="Johannesson H."/>
        </authorList>
    </citation>
    <scope>NUCLEOTIDE SEQUENCE</scope>
    <source>
        <strain evidence="7">PSN243</strain>
    </source>
</reference>
<keyword evidence="2" id="KW-0238">DNA-binding</keyword>
<comment type="caution">
    <text evidence="7">The sequence shown here is derived from an EMBL/GenBank/DDBJ whole genome shotgun (WGS) entry which is preliminary data.</text>
</comment>
<feature type="compositionally biased region" description="Pro residues" evidence="5">
    <location>
        <begin position="275"/>
        <end position="286"/>
    </location>
</feature>
<evidence type="ECO:0000313" key="8">
    <source>
        <dbReference type="Proteomes" id="UP001321760"/>
    </source>
</evidence>
<evidence type="ECO:0000256" key="5">
    <source>
        <dbReference type="SAM" id="MobiDB-lite"/>
    </source>
</evidence>
<dbReference type="Pfam" id="PF00172">
    <property type="entry name" value="Zn_clus"/>
    <property type="match status" value="1"/>
</dbReference>
<dbReference type="GO" id="GO:0003677">
    <property type="term" value="F:DNA binding"/>
    <property type="evidence" value="ECO:0007669"/>
    <property type="project" value="UniProtKB-KW"/>
</dbReference>
<dbReference type="InterPro" id="IPR051127">
    <property type="entry name" value="Fungal_SecMet_Regulators"/>
</dbReference>
<protein>
    <recommendedName>
        <fullName evidence="6">Zn(2)-C6 fungal-type domain-containing protein</fullName>
    </recommendedName>
</protein>
<evidence type="ECO:0000256" key="2">
    <source>
        <dbReference type="ARBA" id="ARBA00023125"/>
    </source>
</evidence>
<dbReference type="InterPro" id="IPR001138">
    <property type="entry name" value="Zn2Cys6_DnaBD"/>
</dbReference>
<name>A0AAV9G372_9PEZI</name>
<feature type="compositionally biased region" description="Polar residues" evidence="5">
    <location>
        <begin position="367"/>
        <end position="378"/>
    </location>
</feature>
<evidence type="ECO:0000313" key="7">
    <source>
        <dbReference type="EMBL" id="KAK4443081.1"/>
    </source>
</evidence>
<evidence type="ECO:0000256" key="4">
    <source>
        <dbReference type="ARBA" id="ARBA00023242"/>
    </source>
</evidence>
<dbReference type="SMART" id="SM00066">
    <property type="entry name" value="GAL4"/>
    <property type="match status" value="1"/>
</dbReference>
<keyword evidence="3" id="KW-0804">Transcription</keyword>
<dbReference type="GO" id="GO:0008270">
    <property type="term" value="F:zinc ion binding"/>
    <property type="evidence" value="ECO:0007669"/>
    <property type="project" value="InterPro"/>
</dbReference>
<evidence type="ECO:0000256" key="3">
    <source>
        <dbReference type="ARBA" id="ARBA00023163"/>
    </source>
</evidence>
<sequence length="421" mass="43919">MTEPQQQGSDSESPQQRKRIAVACGRCRKRKIRCSGDMGQGQPCTNCKNAGADQCLFLRVRWPPIPVLPLLLGPSVAEYHHGCPDAYVYAESDSIAVLQVASREAPFLTEPSGSHAGSAGAGGDFGYSVTDARVLASRTPVGMTGPYSPDGLPNNDVLGSSYRTGSTSYYHPAKSYYPAVSSYGPQYSPEEFDFQPLVSSDVAMMHPGGWASRKGSAYGSMYMDPSPSGYGAYASATPLVHRPAPSVSSDTPGPLSLSNFGADLPSTSGSDRVLPTPPRLPFPAPGAKPSSSVSTSSGSGTLADVAAAASYVASFETYGSEPTSSSSTHSSSHSQQDRSGYSSGGNLFGDQDRMDNGHPLDGYYSRQGPTSSGPTPTLANGHAYVPPSAPLYPVQQPYPGTRHGVDPVGSMEGRVPVAGTR</sequence>
<proteinExistence type="predicted"/>
<feature type="compositionally biased region" description="Low complexity" evidence="5">
    <location>
        <begin position="287"/>
        <end position="299"/>
    </location>
</feature>
<dbReference type="PANTHER" id="PTHR47424">
    <property type="entry name" value="REGULATORY PROTEIN GAL4"/>
    <property type="match status" value="1"/>
</dbReference>